<evidence type="ECO:0000313" key="4">
    <source>
        <dbReference type="EMBL" id="MBC5734704.1"/>
    </source>
</evidence>
<feature type="signal peptide" evidence="3">
    <location>
        <begin position="1"/>
        <end position="21"/>
    </location>
</feature>
<feature type="chain" id="PRO_5038339707" evidence="3">
    <location>
        <begin position="22"/>
        <end position="368"/>
    </location>
</feature>
<dbReference type="RefSeq" id="WP_186908532.1">
    <property type="nucleotide sequence ID" value="NZ_JACOPP010000023.1"/>
</dbReference>
<sequence>MKKKLSLVLSIALSLSLILSACGGNSGSSSGGTPSTTAPETTAPSTTEPTGGDTEITGSYTIRLGTPTGGKHQQNMTMEEFKTRIEEASGGAITVELYPTSQLGTAPQMIEGVQNGTIEGVLIPSSYFASYAPAIAILDLPFLFDADGTAAAQAQAILSAGTSLDDYLYDYGFKVGGWLLGGNSYILSTFPIEKMSDLSGHKIWTLPSPTLHSSLNAYGASPASLDPGDVAVGLQNGTVDGVLNDCTFWYTQGLYESAKNINLCPAGAFVNCFFFSADWMDTLPQNVQDLILSTAKAVVADFEVPYMTQYSEEAMQAMVDAGATKNEPSDELLAEMKAATESLHEDFKNIDSDCAAIYDEFVGLIANS</sequence>
<dbReference type="PROSITE" id="PS51257">
    <property type="entry name" value="PROKAR_LIPOPROTEIN"/>
    <property type="match status" value="1"/>
</dbReference>
<dbReference type="AlphaFoldDB" id="A0A8J6MB62"/>
<evidence type="ECO:0000256" key="1">
    <source>
        <dbReference type="ARBA" id="ARBA00022729"/>
    </source>
</evidence>
<dbReference type="InterPro" id="IPR038404">
    <property type="entry name" value="TRAP_DctP_sf"/>
</dbReference>
<dbReference type="CDD" id="cd13603">
    <property type="entry name" value="PBP2_TRAP_Siap_TeaA_like"/>
    <property type="match status" value="1"/>
</dbReference>
<feature type="region of interest" description="Disordered" evidence="2">
    <location>
        <begin position="24"/>
        <end position="75"/>
    </location>
</feature>
<proteinExistence type="predicted"/>
<feature type="compositionally biased region" description="Low complexity" evidence="2">
    <location>
        <begin position="31"/>
        <end position="52"/>
    </location>
</feature>
<organism evidence="4 5">
    <name type="scientific">Lawsonibacter hominis</name>
    <dbReference type="NCBI Taxonomy" id="2763053"/>
    <lineage>
        <taxon>Bacteria</taxon>
        <taxon>Bacillati</taxon>
        <taxon>Bacillota</taxon>
        <taxon>Clostridia</taxon>
        <taxon>Eubacteriales</taxon>
        <taxon>Oscillospiraceae</taxon>
        <taxon>Lawsonibacter</taxon>
    </lineage>
</organism>
<name>A0A8J6MB62_9FIRM</name>
<evidence type="ECO:0000256" key="2">
    <source>
        <dbReference type="SAM" id="MobiDB-lite"/>
    </source>
</evidence>
<accession>A0A8J6MB62</accession>
<dbReference type="PANTHER" id="PTHR33376:SF5">
    <property type="entry name" value="EXTRACYTOPLASMIC SOLUTE RECEPTOR PROTEIN"/>
    <property type="match status" value="1"/>
</dbReference>
<dbReference type="Gene3D" id="3.40.190.170">
    <property type="entry name" value="Bacterial extracellular solute-binding protein, family 7"/>
    <property type="match status" value="1"/>
</dbReference>
<reference evidence="4" key="1">
    <citation type="submission" date="2020-08" db="EMBL/GenBank/DDBJ databases">
        <title>Genome public.</title>
        <authorList>
            <person name="Liu C."/>
            <person name="Sun Q."/>
        </authorList>
    </citation>
    <scope>NUCLEOTIDE SEQUENCE</scope>
    <source>
        <strain evidence="4">NSJ-51</strain>
    </source>
</reference>
<dbReference type="Pfam" id="PF03480">
    <property type="entry name" value="DctP"/>
    <property type="match status" value="1"/>
</dbReference>
<evidence type="ECO:0000256" key="3">
    <source>
        <dbReference type="SAM" id="SignalP"/>
    </source>
</evidence>
<dbReference type="NCBIfam" id="NF037995">
    <property type="entry name" value="TRAP_S1"/>
    <property type="match status" value="1"/>
</dbReference>
<keyword evidence="1 3" id="KW-0732">Signal</keyword>
<comment type="caution">
    <text evidence="4">The sequence shown here is derived from an EMBL/GenBank/DDBJ whole genome shotgun (WGS) entry which is preliminary data.</text>
</comment>
<evidence type="ECO:0000313" key="5">
    <source>
        <dbReference type="Proteomes" id="UP000661435"/>
    </source>
</evidence>
<keyword evidence="5" id="KW-1185">Reference proteome</keyword>
<protein>
    <submittedName>
        <fullName evidence="4">TRAP transporter substrate-binding protein</fullName>
    </submittedName>
</protein>
<dbReference type="GO" id="GO:0055085">
    <property type="term" value="P:transmembrane transport"/>
    <property type="evidence" value="ECO:0007669"/>
    <property type="project" value="InterPro"/>
</dbReference>
<dbReference type="InterPro" id="IPR018389">
    <property type="entry name" value="DctP_fam"/>
</dbReference>
<gene>
    <name evidence="4" type="ORF">H8S57_13370</name>
</gene>
<dbReference type="PANTHER" id="PTHR33376">
    <property type="match status" value="1"/>
</dbReference>
<dbReference type="EMBL" id="JACOPP010000023">
    <property type="protein sequence ID" value="MBC5734704.1"/>
    <property type="molecule type" value="Genomic_DNA"/>
</dbReference>
<dbReference type="Proteomes" id="UP000661435">
    <property type="component" value="Unassembled WGS sequence"/>
</dbReference>